<feature type="domain" description="Thioesterase" evidence="1">
    <location>
        <begin position="60"/>
        <end position="309"/>
    </location>
</feature>
<name>A0AAJ1JBB1_XENBV</name>
<dbReference type="InterPro" id="IPR029058">
    <property type="entry name" value="AB_hydrolase_fold"/>
</dbReference>
<reference evidence="2" key="2">
    <citation type="journal article" date="2022" name="J. Evol. Biol.">
        <title>Pre- and post-association barriers to host switching in sympatric mutualists.</title>
        <authorList>
            <person name="Dinges Z.M."/>
            <person name="Phillips R.K."/>
            <person name="Lively C.M."/>
            <person name="Bashey F."/>
        </authorList>
    </citation>
    <scope>NUCLEOTIDE SEQUENCE</scope>
    <source>
        <strain evidence="2">MC_266_E_2016</strain>
    </source>
</reference>
<evidence type="ECO:0000313" key="3">
    <source>
        <dbReference type="Proteomes" id="UP001222434"/>
    </source>
</evidence>
<proteinExistence type="predicted"/>
<evidence type="ECO:0000313" key="2">
    <source>
        <dbReference type="EMBL" id="MDE1480590.1"/>
    </source>
</evidence>
<evidence type="ECO:0000259" key="1">
    <source>
        <dbReference type="Pfam" id="PF00975"/>
    </source>
</evidence>
<dbReference type="Pfam" id="PF00975">
    <property type="entry name" value="Thioesterase"/>
    <property type="match status" value="1"/>
</dbReference>
<sequence length="317" mass="35315">MNALQLIIEVNHQLGSSLSLGQLFENSSISQLATLLEQTVSPMASSLVMFNYGLPDNKPTLLMIHPAGGNILCYHPLVREMGADYPAYGLQVANFGQDAPHNHDIKSLAEFYLTQSGNLIQRTRLVLGGWSLGATIAFEMAQQLVQKTGVAPTVLVLDQPAPQVNIDNSVQMNKDERLVRFVRKVELFLGTSLNISCSVLTEMSEAQRSELFLAEFKRVHLVPDNISNREFQYFLVILRAHIHATDQYQGKIYPGKILVVEAEETLPGRTKLGEPGLGWQPLSYDRLKIINAMGNHVSMIQEPYITHIANQLREVLP</sequence>
<dbReference type="EMBL" id="JAILSO010000162">
    <property type="protein sequence ID" value="MDE1480590.1"/>
    <property type="molecule type" value="Genomic_DNA"/>
</dbReference>
<reference evidence="2" key="1">
    <citation type="submission" date="2021-08" db="EMBL/GenBank/DDBJ databases">
        <authorList>
            <person name="Papudeshi B."/>
            <person name="Bashey-Visser F."/>
        </authorList>
    </citation>
    <scope>NUCLEOTIDE SEQUENCE</scope>
    <source>
        <strain evidence="2">MC_266_E_2016</strain>
    </source>
</reference>
<dbReference type="Gene3D" id="3.40.50.1820">
    <property type="entry name" value="alpha/beta hydrolase"/>
    <property type="match status" value="1"/>
</dbReference>
<dbReference type="SUPFAM" id="SSF53474">
    <property type="entry name" value="alpha/beta-Hydrolases"/>
    <property type="match status" value="1"/>
</dbReference>
<protein>
    <recommendedName>
        <fullName evidence="1">Thioesterase domain-containing protein</fullName>
    </recommendedName>
</protein>
<organism evidence="2 3">
    <name type="scientific">Xenorhabdus bovienii</name>
    <name type="common">Xenorhabdus nematophila subsp. bovienii</name>
    <dbReference type="NCBI Taxonomy" id="40576"/>
    <lineage>
        <taxon>Bacteria</taxon>
        <taxon>Pseudomonadati</taxon>
        <taxon>Pseudomonadota</taxon>
        <taxon>Gammaproteobacteria</taxon>
        <taxon>Enterobacterales</taxon>
        <taxon>Morganellaceae</taxon>
        <taxon>Xenorhabdus</taxon>
    </lineage>
</organism>
<dbReference type="InterPro" id="IPR001031">
    <property type="entry name" value="Thioesterase"/>
</dbReference>
<dbReference type="AlphaFoldDB" id="A0AAJ1JBB1"/>
<dbReference type="Proteomes" id="UP001222434">
    <property type="component" value="Unassembled WGS sequence"/>
</dbReference>
<comment type="caution">
    <text evidence="2">The sequence shown here is derived from an EMBL/GenBank/DDBJ whole genome shotgun (WGS) entry which is preliminary data.</text>
</comment>
<accession>A0AAJ1JBB1</accession>
<gene>
    <name evidence="2" type="ORF">KKJ01_20935</name>
</gene>